<evidence type="ECO:0000313" key="11">
    <source>
        <dbReference type="EMBL" id="MCA9727246.1"/>
    </source>
</evidence>
<evidence type="ECO:0000256" key="3">
    <source>
        <dbReference type="ARBA" id="ARBA00022448"/>
    </source>
</evidence>
<reference evidence="11" key="1">
    <citation type="submission" date="2020-04" db="EMBL/GenBank/DDBJ databases">
        <authorList>
            <person name="Zhang T."/>
        </authorList>
    </citation>
    <scope>NUCLEOTIDE SEQUENCE</scope>
    <source>
        <strain evidence="11">HKST-UBA01</strain>
    </source>
</reference>
<reference evidence="11" key="2">
    <citation type="journal article" date="2021" name="Microbiome">
        <title>Successional dynamics and alternative stable states in a saline activated sludge microbial community over 9 years.</title>
        <authorList>
            <person name="Wang Y."/>
            <person name="Ye J."/>
            <person name="Ju F."/>
            <person name="Liu L."/>
            <person name="Boyd J.A."/>
            <person name="Deng Y."/>
            <person name="Parks D.H."/>
            <person name="Jiang X."/>
            <person name="Yin X."/>
            <person name="Woodcroft B.J."/>
            <person name="Tyson G.W."/>
            <person name="Hugenholtz P."/>
            <person name="Polz M.F."/>
            <person name="Zhang T."/>
        </authorList>
    </citation>
    <scope>NUCLEOTIDE SEQUENCE</scope>
    <source>
        <strain evidence="11">HKST-UBA01</strain>
    </source>
</reference>
<feature type="transmembrane region" description="Helical" evidence="8">
    <location>
        <begin position="115"/>
        <end position="135"/>
    </location>
</feature>
<comment type="caution">
    <text evidence="11">The sequence shown here is derived from an EMBL/GenBank/DDBJ whole genome shotgun (WGS) entry which is preliminary data.</text>
</comment>
<sequence length="306" mass="32728">MSDHHTHASSRRRLAWAFGITAAFLIAEVIGGIISGSLALLADAGHMTTDAASLALAWVAMRASERPADPRRTYGYHRFQVLAALVNGLGLFAIVIAITFEAIQRFMTPVPVMGRPMLVVAGLGLLANLAAFLILHGGDRQNINVRGATLHVASDLLGSVGAIVAALVILRTGWTPIDPILSVVVAALILRSAWQLIHRSSHILLEGAPEWLDVTVLERELVQAVPTLESVHHVHVWSLTNEHPMLTMHVTLRGDCGDPTEAVRATKQVLRETYGITHSTIEVDASGCADDDPVLSASSASPSRTV</sequence>
<dbReference type="Pfam" id="PF16916">
    <property type="entry name" value="ZT_dimer"/>
    <property type="match status" value="1"/>
</dbReference>
<feature type="domain" description="Cation efflux protein cytoplasmic" evidence="10">
    <location>
        <begin position="219"/>
        <end position="284"/>
    </location>
</feature>
<evidence type="ECO:0000256" key="1">
    <source>
        <dbReference type="ARBA" id="ARBA00004141"/>
    </source>
</evidence>
<dbReference type="PANTHER" id="PTHR11562">
    <property type="entry name" value="CATION EFFLUX PROTEIN/ ZINC TRANSPORTER"/>
    <property type="match status" value="1"/>
</dbReference>
<evidence type="ECO:0000256" key="7">
    <source>
        <dbReference type="ARBA" id="ARBA00023136"/>
    </source>
</evidence>
<dbReference type="Pfam" id="PF01545">
    <property type="entry name" value="Cation_efflux"/>
    <property type="match status" value="1"/>
</dbReference>
<keyword evidence="5 8" id="KW-1133">Transmembrane helix</keyword>
<evidence type="ECO:0000259" key="10">
    <source>
        <dbReference type="Pfam" id="PF16916"/>
    </source>
</evidence>
<comment type="subcellular location">
    <subcellularLocation>
        <location evidence="1">Membrane</location>
        <topology evidence="1">Multi-pass membrane protein</topology>
    </subcellularLocation>
</comment>
<dbReference type="InterPro" id="IPR002524">
    <property type="entry name" value="Cation_efflux"/>
</dbReference>
<dbReference type="EMBL" id="JAGQHR010000133">
    <property type="protein sequence ID" value="MCA9727246.1"/>
    <property type="molecule type" value="Genomic_DNA"/>
</dbReference>
<dbReference type="AlphaFoldDB" id="A0A956LXI8"/>
<keyword evidence="4 8" id="KW-0812">Transmembrane</keyword>
<dbReference type="GO" id="GO:0005385">
    <property type="term" value="F:zinc ion transmembrane transporter activity"/>
    <property type="evidence" value="ECO:0007669"/>
    <property type="project" value="TreeGrafter"/>
</dbReference>
<dbReference type="InterPro" id="IPR027469">
    <property type="entry name" value="Cation_efflux_TMD_sf"/>
</dbReference>
<feature type="transmembrane region" description="Helical" evidence="8">
    <location>
        <begin position="81"/>
        <end position="103"/>
    </location>
</feature>
<dbReference type="NCBIfam" id="TIGR01297">
    <property type="entry name" value="CDF"/>
    <property type="match status" value="1"/>
</dbReference>
<evidence type="ECO:0000259" key="9">
    <source>
        <dbReference type="Pfam" id="PF01545"/>
    </source>
</evidence>
<feature type="transmembrane region" description="Helical" evidence="8">
    <location>
        <begin position="14"/>
        <end position="34"/>
    </location>
</feature>
<dbReference type="InterPro" id="IPR027470">
    <property type="entry name" value="Cation_efflux_CTD"/>
</dbReference>
<dbReference type="PANTHER" id="PTHR11562:SF17">
    <property type="entry name" value="RE54080P-RELATED"/>
    <property type="match status" value="1"/>
</dbReference>
<gene>
    <name evidence="11" type="ORF">KC729_06145</name>
</gene>
<evidence type="ECO:0000256" key="8">
    <source>
        <dbReference type="SAM" id="Phobius"/>
    </source>
</evidence>
<keyword evidence="3" id="KW-0813">Transport</keyword>
<protein>
    <submittedName>
        <fullName evidence="11">Cation diffusion facilitator family transporter</fullName>
    </submittedName>
</protein>
<evidence type="ECO:0000313" key="12">
    <source>
        <dbReference type="Proteomes" id="UP000697710"/>
    </source>
</evidence>
<name>A0A956LXI8_UNCEI</name>
<comment type="similarity">
    <text evidence="2">Belongs to the cation diffusion facilitator (CDF) transporter (TC 2.A.4) family. SLC30A subfamily.</text>
</comment>
<dbReference type="SUPFAM" id="SSF161111">
    <property type="entry name" value="Cation efflux protein transmembrane domain-like"/>
    <property type="match status" value="1"/>
</dbReference>
<dbReference type="InterPro" id="IPR050681">
    <property type="entry name" value="CDF/SLC30A"/>
</dbReference>
<dbReference type="GO" id="GO:0005886">
    <property type="term" value="C:plasma membrane"/>
    <property type="evidence" value="ECO:0007669"/>
    <property type="project" value="TreeGrafter"/>
</dbReference>
<evidence type="ECO:0000256" key="5">
    <source>
        <dbReference type="ARBA" id="ARBA00022989"/>
    </source>
</evidence>
<dbReference type="SUPFAM" id="SSF160240">
    <property type="entry name" value="Cation efflux protein cytoplasmic domain-like"/>
    <property type="match status" value="1"/>
</dbReference>
<keyword evidence="6" id="KW-0406">Ion transport</keyword>
<evidence type="ECO:0000256" key="2">
    <source>
        <dbReference type="ARBA" id="ARBA00008873"/>
    </source>
</evidence>
<dbReference type="Proteomes" id="UP000697710">
    <property type="component" value="Unassembled WGS sequence"/>
</dbReference>
<dbReference type="InterPro" id="IPR036837">
    <property type="entry name" value="Cation_efflux_CTD_sf"/>
</dbReference>
<dbReference type="InterPro" id="IPR058533">
    <property type="entry name" value="Cation_efflux_TM"/>
</dbReference>
<feature type="domain" description="Cation efflux protein transmembrane" evidence="9">
    <location>
        <begin position="17"/>
        <end position="205"/>
    </location>
</feature>
<evidence type="ECO:0000256" key="6">
    <source>
        <dbReference type="ARBA" id="ARBA00023065"/>
    </source>
</evidence>
<evidence type="ECO:0000256" key="4">
    <source>
        <dbReference type="ARBA" id="ARBA00022692"/>
    </source>
</evidence>
<organism evidence="11 12">
    <name type="scientific">Eiseniibacteriota bacterium</name>
    <dbReference type="NCBI Taxonomy" id="2212470"/>
    <lineage>
        <taxon>Bacteria</taxon>
        <taxon>Candidatus Eiseniibacteriota</taxon>
    </lineage>
</organism>
<dbReference type="Gene3D" id="1.20.1510.10">
    <property type="entry name" value="Cation efflux protein transmembrane domain"/>
    <property type="match status" value="1"/>
</dbReference>
<keyword evidence="7 8" id="KW-0472">Membrane</keyword>
<accession>A0A956LXI8</accession>
<proteinExistence type="inferred from homology"/>
<feature type="transmembrane region" description="Helical" evidence="8">
    <location>
        <begin position="156"/>
        <end position="174"/>
    </location>
</feature>